<feature type="compositionally biased region" description="Basic residues" evidence="1">
    <location>
        <begin position="110"/>
        <end position="126"/>
    </location>
</feature>
<gene>
    <name evidence="2" type="ORF">GGP41_004420</name>
</gene>
<organism evidence="2 3">
    <name type="scientific">Cochliobolus sativus</name>
    <name type="common">Common root rot and spot blotch fungus</name>
    <name type="synonym">Bipolaris sorokiniana</name>
    <dbReference type="NCBI Taxonomy" id="45130"/>
    <lineage>
        <taxon>Eukaryota</taxon>
        <taxon>Fungi</taxon>
        <taxon>Dikarya</taxon>
        <taxon>Ascomycota</taxon>
        <taxon>Pezizomycotina</taxon>
        <taxon>Dothideomycetes</taxon>
        <taxon>Pleosporomycetidae</taxon>
        <taxon>Pleosporales</taxon>
        <taxon>Pleosporineae</taxon>
        <taxon>Pleosporaceae</taxon>
        <taxon>Bipolaris</taxon>
    </lineage>
</organism>
<dbReference type="AlphaFoldDB" id="A0A8H6DXQ1"/>
<evidence type="ECO:0000313" key="3">
    <source>
        <dbReference type="Proteomes" id="UP000624244"/>
    </source>
</evidence>
<name>A0A8H6DXQ1_COCSA</name>
<feature type="region of interest" description="Disordered" evidence="1">
    <location>
        <begin position="86"/>
        <end position="129"/>
    </location>
</feature>
<protein>
    <submittedName>
        <fullName evidence="2">Uncharacterized protein</fullName>
    </submittedName>
</protein>
<sequence>MCMREEGKDGSQEENNKLASGISIHSTVRYVGPKRTNNNNNRRKRKQQQQRALMNVQKTAFAYAYAYAYARDDGCGWYPANTREREETFEQEKRGKKNSSPNKSGVRTSREKKRQEKKRRRRRRTPPRLALLPIAPWSEHSKKHAHTTPKNVFLGTDPLVQHALRKSDCPTHLFALREGKQKLYPTALLAKCQSSIVVFCCTSLQK</sequence>
<evidence type="ECO:0000313" key="2">
    <source>
        <dbReference type="EMBL" id="KAF5851643.1"/>
    </source>
</evidence>
<evidence type="ECO:0000256" key="1">
    <source>
        <dbReference type="SAM" id="MobiDB-lite"/>
    </source>
</evidence>
<dbReference type="Proteomes" id="UP000624244">
    <property type="component" value="Unassembled WGS sequence"/>
</dbReference>
<comment type="caution">
    <text evidence="2">The sequence shown here is derived from an EMBL/GenBank/DDBJ whole genome shotgun (WGS) entry which is preliminary data.</text>
</comment>
<accession>A0A8H6DXQ1</accession>
<feature type="region of interest" description="Disordered" evidence="1">
    <location>
        <begin position="1"/>
        <end position="53"/>
    </location>
</feature>
<feature type="compositionally biased region" description="Basic and acidic residues" evidence="1">
    <location>
        <begin position="1"/>
        <end position="16"/>
    </location>
</feature>
<dbReference type="EMBL" id="WNKQ01000005">
    <property type="protein sequence ID" value="KAF5851643.1"/>
    <property type="molecule type" value="Genomic_DNA"/>
</dbReference>
<reference evidence="2" key="1">
    <citation type="submission" date="2019-11" db="EMBL/GenBank/DDBJ databases">
        <title>Bipolaris sorokiniana Genome sequencing.</title>
        <authorList>
            <person name="Wang H."/>
        </authorList>
    </citation>
    <scope>NUCLEOTIDE SEQUENCE</scope>
</reference>
<proteinExistence type="predicted"/>